<proteinExistence type="predicted"/>
<accession>A0A0B6YZW3</accession>
<evidence type="ECO:0000313" key="1">
    <source>
        <dbReference type="EMBL" id="CEK61798.1"/>
    </source>
</evidence>
<reference evidence="1" key="1">
    <citation type="submission" date="2014-12" db="EMBL/GenBank/DDBJ databases">
        <title>Insight into the proteome of Arion vulgaris.</title>
        <authorList>
            <person name="Aradska J."/>
            <person name="Bulat T."/>
            <person name="Smidak R."/>
            <person name="Sarate P."/>
            <person name="Gangsoo J."/>
            <person name="Sialana F."/>
            <person name="Bilban M."/>
            <person name="Lubec G."/>
        </authorList>
    </citation>
    <scope>NUCLEOTIDE SEQUENCE</scope>
    <source>
        <tissue evidence="1">Skin</tissue>
    </source>
</reference>
<feature type="non-terminal residue" evidence="1">
    <location>
        <position position="1"/>
    </location>
</feature>
<gene>
    <name evidence="1" type="primary">ORF43306</name>
</gene>
<dbReference type="AlphaFoldDB" id="A0A0B6YZW3"/>
<protein>
    <submittedName>
        <fullName evidence="1">Uncharacterized protein</fullName>
    </submittedName>
</protein>
<feature type="non-terminal residue" evidence="1">
    <location>
        <position position="266"/>
    </location>
</feature>
<organism evidence="1">
    <name type="scientific">Arion vulgaris</name>
    <dbReference type="NCBI Taxonomy" id="1028688"/>
    <lineage>
        <taxon>Eukaryota</taxon>
        <taxon>Metazoa</taxon>
        <taxon>Spiralia</taxon>
        <taxon>Lophotrochozoa</taxon>
        <taxon>Mollusca</taxon>
        <taxon>Gastropoda</taxon>
        <taxon>Heterobranchia</taxon>
        <taxon>Euthyneura</taxon>
        <taxon>Panpulmonata</taxon>
        <taxon>Eupulmonata</taxon>
        <taxon>Stylommatophora</taxon>
        <taxon>Helicina</taxon>
        <taxon>Arionoidea</taxon>
        <taxon>Arionidae</taxon>
        <taxon>Arion</taxon>
    </lineage>
</organism>
<name>A0A0B6YZW3_9EUPU</name>
<sequence>THQYVKITNEQNSDCNTRVLIDSASPNLQTTEAMNTNSDNPNQYVKTTNTGLLFPTDICSTISVDEGYNSPETELDSPTFLANKAQIQSPEGFMETKLSPTSPALPVGSLVQVFNANNVLNQDKLATFPDYVSCASSLPDSGHISKYCSEIDVEDRSKTPIINIGIVLNEENNMASKETAKVQEDISYNDSLHQQISAGYVTCPIDREINSLISNTSLDCDLKNLENVSSDDQASYQSCDSNNSSLTGQTSLVITAEEASQTNTDA</sequence>
<dbReference type="EMBL" id="HACG01014933">
    <property type="protein sequence ID" value="CEK61798.1"/>
    <property type="molecule type" value="Transcribed_RNA"/>
</dbReference>